<keyword evidence="1" id="KW-0812">Transmembrane</keyword>
<evidence type="ECO:0000313" key="3">
    <source>
        <dbReference type="Proteomes" id="UP001389717"/>
    </source>
</evidence>
<organism evidence="2 3">
    <name type="scientific">Rossellomorea oryzaecorticis</name>
    <dbReference type="NCBI Taxonomy" id="1396505"/>
    <lineage>
        <taxon>Bacteria</taxon>
        <taxon>Bacillati</taxon>
        <taxon>Bacillota</taxon>
        <taxon>Bacilli</taxon>
        <taxon>Bacillales</taxon>
        <taxon>Bacillaceae</taxon>
        <taxon>Rossellomorea</taxon>
    </lineage>
</organism>
<dbReference type="Proteomes" id="UP001389717">
    <property type="component" value="Unassembled WGS sequence"/>
</dbReference>
<keyword evidence="1" id="KW-0472">Membrane</keyword>
<dbReference type="RefSeq" id="WP_341981374.1">
    <property type="nucleotide sequence ID" value="NZ_JBBYAF010000007.1"/>
</dbReference>
<accession>A0ABU9KA12</accession>
<keyword evidence="1" id="KW-1133">Transmembrane helix</keyword>
<feature type="transmembrane region" description="Helical" evidence="1">
    <location>
        <begin position="26"/>
        <end position="46"/>
    </location>
</feature>
<reference evidence="2 3" key="1">
    <citation type="submission" date="2024-04" db="EMBL/GenBank/DDBJ databases">
        <title>Bacillus oryzaecorticis sp. nov., a moderately halophilic bacterium isolated from rice husks.</title>
        <authorList>
            <person name="Zhu H.-S."/>
        </authorList>
    </citation>
    <scope>NUCLEOTIDE SEQUENCE [LARGE SCALE GENOMIC DNA]</scope>
    <source>
        <strain evidence="2 3">ZC255</strain>
    </source>
</reference>
<proteinExistence type="predicted"/>
<comment type="caution">
    <text evidence="2">The sequence shown here is derived from an EMBL/GenBank/DDBJ whole genome shotgun (WGS) entry which is preliminary data.</text>
</comment>
<name>A0ABU9KA12_9BACI</name>
<evidence type="ECO:0000256" key="1">
    <source>
        <dbReference type="SAM" id="Phobius"/>
    </source>
</evidence>
<keyword evidence="3" id="KW-1185">Reference proteome</keyword>
<sequence length="57" mass="6355">MLFSMAMIVIFGGGFLIRLVRDGDFYIAEFAGGMSGIALLIMTMFVKKGRNKPSYRD</sequence>
<dbReference type="EMBL" id="JBBYAF010000007">
    <property type="protein sequence ID" value="MEL3971763.1"/>
    <property type="molecule type" value="Genomic_DNA"/>
</dbReference>
<protein>
    <submittedName>
        <fullName evidence="2">Uncharacterized protein</fullName>
    </submittedName>
</protein>
<gene>
    <name evidence="2" type="ORF">AAEO50_05655</name>
</gene>
<evidence type="ECO:0000313" key="2">
    <source>
        <dbReference type="EMBL" id="MEL3971763.1"/>
    </source>
</evidence>